<dbReference type="InterPro" id="IPR013112">
    <property type="entry name" value="FAD-bd_8"/>
</dbReference>
<evidence type="ECO:0000256" key="3">
    <source>
        <dbReference type="ARBA" id="ARBA00022714"/>
    </source>
</evidence>
<dbReference type="PRINTS" id="PR00371">
    <property type="entry name" value="FPNCR"/>
</dbReference>
<keyword evidence="11" id="KW-1185">Reference proteome</keyword>
<dbReference type="Gene3D" id="2.40.30.10">
    <property type="entry name" value="Translation factors"/>
    <property type="match status" value="1"/>
</dbReference>
<dbReference type="PANTHER" id="PTHR47354">
    <property type="entry name" value="NADH OXIDOREDUCTASE HCR"/>
    <property type="match status" value="1"/>
</dbReference>
<evidence type="ECO:0000259" key="9">
    <source>
        <dbReference type="PROSITE" id="PS51384"/>
    </source>
</evidence>
<reference evidence="10" key="1">
    <citation type="submission" date="2022-01" db="EMBL/GenBank/DDBJ databases">
        <authorList>
            <person name="Jo J.-H."/>
            <person name="Im W.-T."/>
        </authorList>
    </citation>
    <scope>NUCLEOTIDE SEQUENCE</scope>
    <source>
        <strain evidence="10">NA20</strain>
    </source>
</reference>
<dbReference type="PANTHER" id="PTHR47354:SF6">
    <property type="entry name" value="NADH OXIDOREDUCTASE HCR"/>
    <property type="match status" value="1"/>
</dbReference>
<sequence length="228" mass="25978">MSTPVPEQHIVQILSAEYVAHNVRRFKLSKPAGYSFEPGQATEISINKDGWLNERRPFTFTSLDEWDHLEFTIKIYTDHDGVTNQLGEIMPGEELILHDIFGTITYKGEGVFIAGGAGLTPFIAILRRLQKDGKLGHNLLLFSNRTSQDIILKNELQVMLGRNFINTLTQETDPLYDHGKIDAEYIKTKVRDLDQYFYICGPDPMVESLRAILTSLGVKKEKIVFEEF</sequence>
<dbReference type="InterPro" id="IPR017927">
    <property type="entry name" value="FAD-bd_FR_type"/>
</dbReference>
<keyword evidence="5" id="KW-0274">FAD</keyword>
<keyword evidence="8" id="KW-0411">Iron-sulfur</keyword>
<dbReference type="InterPro" id="IPR017938">
    <property type="entry name" value="Riboflavin_synthase-like_b-brl"/>
</dbReference>
<dbReference type="RefSeq" id="WP_237877221.1">
    <property type="nucleotide sequence ID" value="NZ_JAKLTR010000032.1"/>
</dbReference>
<comment type="caution">
    <text evidence="10">The sequence shown here is derived from an EMBL/GenBank/DDBJ whole genome shotgun (WGS) entry which is preliminary data.</text>
</comment>
<evidence type="ECO:0000313" key="10">
    <source>
        <dbReference type="EMBL" id="MCG2618091.1"/>
    </source>
</evidence>
<dbReference type="PROSITE" id="PS51384">
    <property type="entry name" value="FAD_FR"/>
    <property type="match status" value="1"/>
</dbReference>
<dbReference type="InterPro" id="IPR039261">
    <property type="entry name" value="FNR_nucleotide-bd"/>
</dbReference>
<dbReference type="Pfam" id="PF00175">
    <property type="entry name" value="NAD_binding_1"/>
    <property type="match status" value="1"/>
</dbReference>
<gene>
    <name evidence="10" type="ORF">LZZ85_27560</name>
</gene>
<dbReference type="Proteomes" id="UP001165367">
    <property type="component" value="Unassembled WGS sequence"/>
</dbReference>
<evidence type="ECO:0000256" key="8">
    <source>
        <dbReference type="ARBA" id="ARBA00023014"/>
    </source>
</evidence>
<dbReference type="InterPro" id="IPR050415">
    <property type="entry name" value="MRET"/>
</dbReference>
<protein>
    <submittedName>
        <fullName evidence="10">FAD-binding oxidoreductase</fullName>
    </submittedName>
</protein>
<keyword evidence="7" id="KW-0408">Iron</keyword>
<comment type="cofactor">
    <cofactor evidence="1">
        <name>FAD</name>
        <dbReference type="ChEBI" id="CHEBI:57692"/>
    </cofactor>
</comment>
<name>A0ABS9L0J2_9BACT</name>
<proteinExistence type="predicted"/>
<evidence type="ECO:0000256" key="4">
    <source>
        <dbReference type="ARBA" id="ARBA00022723"/>
    </source>
</evidence>
<evidence type="ECO:0000256" key="1">
    <source>
        <dbReference type="ARBA" id="ARBA00001974"/>
    </source>
</evidence>
<accession>A0ABS9L0J2</accession>
<organism evidence="10 11">
    <name type="scientific">Terrimonas ginsenosidimutans</name>
    <dbReference type="NCBI Taxonomy" id="2908004"/>
    <lineage>
        <taxon>Bacteria</taxon>
        <taxon>Pseudomonadati</taxon>
        <taxon>Bacteroidota</taxon>
        <taxon>Chitinophagia</taxon>
        <taxon>Chitinophagales</taxon>
        <taxon>Chitinophagaceae</taxon>
        <taxon>Terrimonas</taxon>
    </lineage>
</organism>
<keyword evidence="6" id="KW-0560">Oxidoreductase</keyword>
<feature type="domain" description="FAD-binding FR-type" evidence="9">
    <location>
        <begin position="6"/>
        <end position="107"/>
    </location>
</feature>
<dbReference type="CDD" id="cd06196">
    <property type="entry name" value="FNR_like_1"/>
    <property type="match status" value="1"/>
</dbReference>
<dbReference type="InterPro" id="IPR001709">
    <property type="entry name" value="Flavoprot_Pyr_Nucl_cyt_Rdtase"/>
</dbReference>
<evidence type="ECO:0000256" key="2">
    <source>
        <dbReference type="ARBA" id="ARBA00022630"/>
    </source>
</evidence>
<dbReference type="EMBL" id="JAKLTR010000032">
    <property type="protein sequence ID" value="MCG2618091.1"/>
    <property type="molecule type" value="Genomic_DNA"/>
</dbReference>
<dbReference type="PRINTS" id="PR00410">
    <property type="entry name" value="PHEHYDRXLASE"/>
</dbReference>
<evidence type="ECO:0000256" key="6">
    <source>
        <dbReference type="ARBA" id="ARBA00023002"/>
    </source>
</evidence>
<dbReference type="SUPFAM" id="SSF63380">
    <property type="entry name" value="Riboflavin synthase domain-like"/>
    <property type="match status" value="1"/>
</dbReference>
<evidence type="ECO:0000256" key="7">
    <source>
        <dbReference type="ARBA" id="ARBA00023004"/>
    </source>
</evidence>
<keyword evidence="4" id="KW-0479">Metal-binding</keyword>
<evidence type="ECO:0000313" key="11">
    <source>
        <dbReference type="Proteomes" id="UP001165367"/>
    </source>
</evidence>
<dbReference type="InterPro" id="IPR001433">
    <property type="entry name" value="OxRdtase_FAD/NAD-bd"/>
</dbReference>
<dbReference type="SUPFAM" id="SSF52343">
    <property type="entry name" value="Ferredoxin reductase-like, C-terminal NADP-linked domain"/>
    <property type="match status" value="1"/>
</dbReference>
<keyword evidence="2" id="KW-0285">Flavoprotein</keyword>
<keyword evidence="3" id="KW-0001">2Fe-2S</keyword>
<dbReference type="Gene3D" id="3.40.50.80">
    <property type="entry name" value="Nucleotide-binding domain of ferredoxin-NADP reductase (FNR) module"/>
    <property type="match status" value="1"/>
</dbReference>
<evidence type="ECO:0000256" key="5">
    <source>
        <dbReference type="ARBA" id="ARBA00022827"/>
    </source>
</evidence>
<dbReference type="Pfam" id="PF08022">
    <property type="entry name" value="FAD_binding_8"/>
    <property type="match status" value="1"/>
</dbReference>